<protein>
    <submittedName>
        <fullName evidence="2">Uncharacterized protein</fullName>
    </submittedName>
</protein>
<organism evidence="2 3">
    <name type="scientific">Aggregatimonas sangjinii</name>
    <dbReference type="NCBI Taxonomy" id="2583587"/>
    <lineage>
        <taxon>Bacteria</taxon>
        <taxon>Pseudomonadati</taxon>
        <taxon>Bacteroidota</taxon>
        <taxon>Flavobacteriia</taxon>
        <taxon>Flavobacteriales</taxon>
        <taxon>Flavobacteriaceae</taxon>
        <taxon>Aggregatimonas</taxon>
    </lineage>
</organism>
<evidence type="ECO:0000313" key="2">
    <source>
        <dbReference type="EMBL" id="QCX00643.1"/>
    </source>
</evidence>
<dbReference type="RefSeq" id="WP_138852988.1">
    <property type="nucleotide sequence ID" value="NZ_CP040710.1"/>
</dbReference>
<sequence length="225" mass="25060">MQINRVEIERLKDENLQFLNKLKVMPPAIRGAFTVALPFLENEKCKAVRQIINDVKNVQHSTSGAESETSKELVDLAKEIFLNERYKLFFDNKAIPEAVALSQGNTNPVNRQSPDNMVANPFADPNIALVARQDQELLNSFRENVRAIYAAETLSTMKLETSAPIDLTAMTQASNLSDNLGPSRTPTRYNLRSNPSANTSSSYNLRSKNRPKEAGSKPKRSGPNL</sequence>
<dbReference type="KEGG" id="asag:FGM00_11200"/>
<gene>
    <name evidence="2" type="ORF">FGM00_11200</name>
</gene>
<evidence type="ECO:0000313" key="3">
    <source>
        <dbReference type="Proteomes" id="UP000310017"/>
    </source>
</evidence>
<keyword evidence="3" id="KW-1185">Reference proteome</keyword>
<name>A0A5B7SU70_9FLAO</name>
<dbReference type="Proteomes" id="UP000310017">
    <property type="component" value="Chromosome"/>
</dbReference>
<proteinExistence type="predicted"/>
<feature type="compositionally biased region" description="Polar residues" evidence="1">
    <location>
        <begin position="175"/>
        <end position="206"/>
    </location>
</feature>
<reference evidence="2 3" key="1">
    <citation type="submission" date="2019-05" db="EMBL/GenBank/DDBJ databases">
        <title>Genome sequencing of F202Z8.</title>
        <authorList>
            <person name="Kwon Y.M."/>
        </authorList>
    </citation>
    <scope>NUCLEOTIDE SEQUENCE [LARGE SCALE GENOMIC DNA]</scope>
    <source>
        <strain evidence="2 3">F202Z8</strain>
    </source>
</reference>
<dbReference type="EMBL" id="CP040710">
    <property type="protein sequence ID" value="QCX00643.1"/>
    <property type="molecule type" value="Genomic_DNA"/>
</dbReference>
<accession>A0A5B7SU70</accession>
<dbReference type="AlphaFoldDB" id="A0A5B7SU70"/>
<feature type="region of interest" description="Disordered" evidence="1">
    <location>
        <begin position="175"/>
        <end position="225"/>
    </location>
</feature>
<evidence type="ECO:0000256" key="1">
    <source>
        <dbReference type="SAM" id="MobiDB-lite"/>
    </source>
</evidence>